<sequence length="134" mass="15221">MHHCHRGLWICAFQRTWSSQTFIGSIPAGNFELSCALLFSGSLPSKATRMFQFLNMASISYRTLMYHQQCYLHPAVNEVWRDKQASYMQEAQNSGQHVHFGGDGADTPGHCAKFGTYTLMDLEKNMVVDLQLIQ</sequence>
<reference evidence="1" key="1">
    <citation type="submission" date="2022-08" db="UniProtKB">
        <authorList>
            <consortium name="EnsemblMetazoa"/>
        </authorList>
    </citation>
    <scope>IDENTIFICATION</scope>
    <source>
        <strain evidence="1">05x7-T-G4-1.051#20</strain>
    </source>
</reference>
<evidence type="ECO:0000313" key="1">
    <source>
        <dbReference type="EnsemblMetazoa" id="G28980.1:cds"/>
    </source>
</evidence>
<accession>A0A8W8LP79</accession>
<dbReference type="AlphaFoldDB" id="A0A8W8LP79"/>
<proteinExistence type="predicted"/>
<evidence type="ECO:0000313" key="2">
    <source>
        <dbReference type="Proteomes" id="UP000005408"/>
    </source>
</evidence>
<protein>
    <submittedName>
        <fullName evidence="1">Uncharacterized protein</fullName>
    </submittedName>
</protein>
<name>A0A8W8LP79_MAGGI</name>
<dbReference type="PANTHER" id="PTHR31751:SF42">
    <property type="entry name" value="PROTEIN CBG10204"/>
    <property type="match status" value="1"/>
</dbReference>
<organism evidence="1 2">
    <name type="scientific">Magallana gigas</name>
    <name type="common">Pacific oyster</name>
    <name type="synonym">Crassostrea gigas</name>
    <dbReference type="NCBI Taxonomy" id="29159"/>
    <lineage>
        <taxon>Eukaryota</taxon>
        <taxon>Metazoa</taxon>
        <taxon>Spiralia</taxon>
        <taxon>Lophotrochozoa</taxon>
        <taxon>Mollusca</taxon>
        <taxon>Bivalvia</taxon>
        <taxon>Autobranchia</taxon>
        <taxon>Pteriomorphia</taxon>
        <taxon>Ostreida</taxon>
        <taxon>Ostreoidea</taxon>
        <taxon>Ostreidae</taxon>
        <taxon>Magallana</taxon>
    </lineage>
</organism>
<keyword evidence="2" id="KW-1185">Reference proteome</keyword>
<dbReference type="PANTHER" id="PTHR31751">
    <property type="entry name" value="SI:CH211-108C17.2-RELATED-RELATED"/>
    <property type="match status" value="1"/>
</dbReference>
<dbReference type="EnsemblMetazoa" id="G28980.1">
    <property type="protein sequence ID" value="G28980.1:cds"/>
    <property type="gene ID" value="G28980"/>
</dbReference>
<dbReference type="Proteomes" id="UP000005408">
    <property type="component" value="Unassembled WGS sequence"/>
</dbReference>